<dbReference type="NCBIfam" id="TIGR00095">
    <property type="entry name" value="16S rRNA (guanine(966)-N(2))-methyltransferase RsmD"/>
    <property type="match status" value="1"/>
</dbReference>
<proteinExistence type="predicted"/>
<evidence type="ECO:0000256" key="2">
    <source>
        <dbReference type="ARBA" id="ARBA00022679"/>
    </source>
</evidence>
<dbReference type="AlphaFoldDB" id="A0A6J7JLL0"/>
<reference evidence="3" key="1">
    <citation type="submission" date="2020-05" db="EMBL/GenBank/DDBJ databases">
        <authorList>
            <person name="Chiriac C."/>
            <person name="Salcher M."/>
            <person name="Ghai R."/>
            <person name="Kavagutti S V."/>
        </authorList>
    </citation>
    <scope>NUCLEOTIDE SEQUENCE</scope>
</reference>
<dbReference type="GO" id="GO:0008168">
    <property type="term" value="F:methyltransferase activity"/>
    <property type="evidence" value="ECO:0007669"/>
    <property type="project" value="UniProtKB-KW"/>
</dbReference>
<sequence>MAGRGPRVIAGEFGGMRLSTPRGDRTRPTSDRVKESLFAALGQRVVNARVLDIYSGCGALAIEALSRGAQSAVCVERDSNALKSIATNIESARVGDRVAVRGRAVEPYLADPTGGAGADGPFDLVFADPPYETSNGVIGDHLRAILSHGALASGGAVVIERSSGSEALVEPGWDVTWSRTYGDTLLMVLEPLQESTQ</sequence>
<dbReference type="PROSITE" id="PS00092">
    <property type="entry name" value="N6_MTASE"/>
    <property type="match status" value="1"/>
</dbReference>
<dbReference type="Pfam" id="PF03602">
    <property type="entry name" value="Cons_hypoth95"/>
    <property type="match status" value="1"/>
</dbReference>
<dbReference type="PIRSF" id="PIRSF004553">
    <property type="entry name" value="CHP00095"/>
    <property type="match status" value="1"/>
</dbReference>
<organism evidence="3">
    <name type="scientific">freshwater metagenome</name>
    <dbReference type="NCBI Taxonomy" id="449393"/>
    <lineage>
        <taxon>unclassified sequences</taxon>
        <taxon>metagenomes</taxon>
        <taxon>ecological metagenomes</taxon>
    </lineage>
</organism>
<dbReference type="PANTHER" id="PTHR43542">
    <property type="entry name" value="METHYLTRANSFERASE"/>
    <property type="match status" value="1"/>
</dbReference>
<dbReference type="PANTHER" id="PTHR43542:SF1">
    <property type="entry name" value="METHYLTRANSFERASE"/>
    <property type="match status" value="1"/>
</dbReference>
<dbReference type="GO" id="GO:0003676">
    <property type="term" value="F:nucleic acid binding"/>
    <property type="evidence" value="ECO:0007669"/>
    <property type="project" value="InterPro"/>
</dbReference>
<dbReference type="Gene3D" id="3.40.50.150">
    <property type="entry name" value="Vaccinia Virus protein VP39"/>
    <property type="match status" value="1"/>
</dbReference>
<dbReference type="SUPFAM" id="SSF53335">
    <property type="entry name" value="S-adenosyl-L-methionine-dependent methyltransferases"/>
    <property type="match status" value="1"/>
</dbReference>
<dbReference type="InterPro" id="IPR004398">
    <property type="entry name" value="RNA_MeTrfase_RsmD"/>
</dbReference>
<evidence type="ECO:0000256" key="1">
    <source>
        <dbReference type="ARBA" id="ARBA00022603"/>
    </source>
</evidence>
<dbReference type="InterPro" id="IPR029063">
    <property type="entry name" value="SAM-dependent_MTases_sf"/>
</dbReference>
<protein>
    <submittedName>
        <fullName evidence="3">Unannotated protein</fullName>
    </submittedName>
</protein>
<gene>
    <name evidence="3" type="ORF">UFOPK3789_00248</name>
</gene>
<keyword evidence="1" id="KW-0489">Methyltransferase</keyword>
<dbReference type="CDD" id="cd02440">
    <property type="entry name" value="AdoMet_MTases"/>
    <property type="match status" value="1"/>
</dbReference>
<accession>A0A6J7JLL0</accession>
<dbReference type="GO" id="GO:0031167">
    <property type="term" value="P:rRNA methylation"/>
    <property type="evidence" value="ECO:0007669"/>
    <property type="project" value="InterPro"/>
</dbReference>
<evidence type="ECO:0000313" key="3">
    <source>
        <dbReference type="EMBL" id="CAB4943923.1"/>
    </source>
</evidence>
<keyword evidence="2" id="KW-0808">Transferase</keyword>
<dbReference type="InterPro" id="IPR002052">
    <property type="entry name" value="DNA_methylase_N6_adenine_CS"/>
</dbReference>
<name>A0A6J7JLL0_9ZZZZ</name>
<dbReference type="EMBL" id="CAFBNL010000008">
    <property type="protein sequence ID" value="CAB4943923.1"/>
    <property type="molecule type" value="Genomic_DNA"/>
</dbReference>